<protein>
    <submittedName>
        <fullName evidence="4">Polyadenylate-binding protein, cytoplasmic and nuclear-like</fullName>
    </submittedName>
</protein>
<evidence type="ECO:0000313" key="3">
    <source>
        <dbReference type="Proteomes" id="UP000515211"/>
    </source>
</evidence>
<gene>
    <name evidence="4" type="primary">LOC127748360</name>
</gene>
<dbReference type="InterPro" id="IPR012677">
    <property type="entry name" value="Nucleotide-bd_a/b_plait_sf"/>
</dbReference>
<evidence type="ECO:0000256" key="1">
    <source>
        <dbReference type="PROSITE-ProRule" id="PRU00176"/>
    </source>
</evidence>
<dbReference type="Gene3D" id="3.30.70.330">
    <property type="match status" value="1"/>
</dbReference>
<dbReference type="GeneID" id="127748360"/>
<dbReference type="InterPro" id="IPR000504">
    <property type="entry name" value="RRM_dom"/>
</dbReference>
<sequence length="148" mass="16838">MTLGRVMTPMNVEKFEDKYNSKYVGLTQCWGNEIHLFNKVFEAFGQVELVQLHLDESENCKGFGFVQFARLENARNAQSLNGQLEIGGRTIKFELMLVLENVHSNTQLLECKKLEEILVILMMMKVVAWKSSVQCSLKHKLLPTSAAA</sequence>
<dbReference type="SUPFAM" id="SSF54928">
    <property type="entry name" value="RNA-binding domain, RBD"/>
    <property type="match status" value="1"/>
</dbReference>
<dbReference type="KEGG" id="adu:127748360"/>
<dbReference type="PANTHER" id="PTHR48036">
    <property type="entry name" value="SPLICING FACTOR (PAD-1), PUTATIVE (AFU_ORTHOLOGUE AFUA_1G15810)-RELATED"/>
    <property type="match status" value="1"/>
</dbReference>
<dbReference type="GO" id="GO:0005634">
    <property type="term" value="C:nucleus"/>
    <property type="evidence" value="ECO:0007669"/>
    <property type="project" value="InterPro"/>
</dbReference>
<dbReference type="SMART" id="SM00360">
    <property type="entry name" value="RRM"/>
    <property type="match status" value="1"/>
</dbReference>
<dbReference type="RefSeq" id="XP_052118649.1">
    <property type="nucleotide sequence ID" value="XM_052262689.1"/>
</dbReference>
<reference evidence="4" key="2">
    <citation type="submission" date="2025-08" db="UniProtKB">
        <authorList>
            <consortium name="RefSeq"/>
        </authorList>
    </citation>
    <scope>IDENTIFICATION</scope>
    <source>
        <tissue evidence="4">Whole plant</tissue>
    </source>
</reference>
<feature type="domain" description="RRM" evidence="2">
    <location>
        <begin position="37"/>
        <end position="98"/>
    </location>
</feature>
<dbReference type="Proteomes" id="UP000515211">
    <property type="component" value="Chromosome 1"/>
</dbReference>
<name>A0A9C6U0D3_ARADU</name>
<evidence type="ECO:0000259" key="2">
    <source>
        <dbReference type="PROSITE" id="PS50102"/>
    </source>
</evidence>
<keyword evidence="1" id="KW-0694">RNA-binding</keyword>
<dbReference type="InterPro" id="IPR035979">
    <property type="entry name" value="RBD_domain_sf"/>
</dbReference>
<reference evidence="3" key="1">
    <citation type="journal article" date="2016" name="Nat. Genet.">
        <title>The genome sequences of Arachis duranensis and Arachis ipaensis, the diploid ancestors of cultivated peanut.</title>
        <authorList>
            <person name="Bertioli D.J."/>
            <person name="Cannon S.B."/>
            <person name="Froenicke L."/>
            <person name="Huang G."/>
            <person name="Farmer A.D."/>
            <person name="Cannon E.K."/>
            <person name="Liu X."/>
            <person name="Gao D."/>
            <person name="Clevenger J."/>
            <person name="Dash S."/>
            <person name="Ren L."/>
            <person name="Moretzsohn M.C."/>
            <person name="Shirasawa K."/>
            <person name="Huang W."/>
            <person name="Vidigal B."/>
            <person name="Abernathy B."/>
            <person name="Chu Y."/>
            <person name="Niederhuth C.E."/>
            <person name="Umale P."/>
            <person name="Araujo A.C."/>
            <person name="Kozik A."/>
            <person name="Kim K.D."/>
            <person name="Burow M.D."/>
            <person name="Varshney R.K."/>
            <person name="Wang X."/>
            <person name="Zhang X."/>
            <person name="Barkley N."/>
            <person name="Guimaraes P.M."/>
            <person name="Isobe S."/>
            <person name="Guo B."/>
            <person name="Liao B."/>
            <person name="Stalker H.T."/>
            <person name="Schmitz R.J."/>
            <person name="Scheffler B.E."/>
            <person name="Leal-Bertioli S.C."/>
            <person name="Xun X."/>
            <person name="Jackson S.A."/>
            <person name="Michelmore R."/>
            <person name="Ozias-Akins P."/>
        </authorList>
    </citation>
    <scope>NUCLEOTIDE SEQUENCE [LARGE SCALE GENOMIC DNA]</scope>
    <source>
        <strain evidence="3">cv. V14167</strain>
    </source>
</reference>
<dbReference type="AlphaFoldDB" id="A0A9C6U0D3"/>
<dbReference type="PROSITE" id="PS50102">
    <property type="entry name" value="RRM"/>
    <property type="match status" value="1"/>
</dbReference>
<accession>A0A9C6U0D3</accession>
<dbReference type="InterPro" id="IPR006509">
    <property type="entry name" value="RBM39_SF"/>
</dbReference>
<proteinExistence type="predicted"/>
<dbReference type="Pfam" id="PF00076">
    <property type="entry name" value="RRM_1"/>
    <property type="match status" value="1"/>
</dbReference>
<keyword evidence="3" id="KW-1185">Reference proteome</keyword>
<evidence type="ECO:0000313" key="4">
    <source>
        <dbReference type="RefSeq" id="XP_052118649.1"/>
    </source>
</evidence>
<dbReference type="GO" id="GO:0006397">
    <property type="term" value="P:mRNA processing"/>
    <property type="evidence" value="ECO:0007669"/>
    <property type="project" value="InterPro"/>
</dbReference>
<dbReference type="GO" id="GO:0003723">
    <property type="term" value="F:RNA binding"/>
    <property type="evidence" value="ECO:0007669"/>
    <property type="project" value="UniProtKB-UniRule"/>
</dbReference>
<organism evidence="3 4">
    <name type="scientific">Arachis duranensis</name>
    <name type="common">Wild peanut</name>
    <dbReference type="NCBI Taxonomy" id="130453"/>
    <lineage>
        <taxon>Eukaryota</taxon>
        <taxon>Viridiplantae</taxon>
        <taxon>Streptophyta</taxon>
        <taxon>Embryophyta</taxon>
        <taxon>Tracheophyta</taxon>
        <taxon>Spermatophyta</taxon>
        <taxon>Magnoliopsida</taxon>
        <taxon>eudicotyledons</taxon>
        <taxon>Gunneridae</taxon>
        <taxon>Pentapetalae</taxon>
        <taxon>rosids</taxon>
        <taxon>fabids</taxon>
        <taxon>Fabales</taxon>
        <taxon>Fabaceae</taxon>
        <taxon>Papilionoideae</taxon>
        <taxon>50 kb inversion clade</taxon>
        <taxon>dalbergioids sensu lato</taxon>
        <taxon>Dalbergieae</taxon>
        <taxon>Pterocarpus clade</taxon>
        <taxon>Arachis</taxon>
    </lineage>
</organism>